<dbReference type="GO" id="GO:0006508">
    <property type="term" value="P:proteolysis"/>
    <property type="evidence" value="ECO:0007669"/>
    <property type="project" value="UniProtKB-KW"/>
</dbReference>
<dbReference type="EMBL" id="GG663370">
    <property type="protein sequence ID" value="EEH05765.1"/>
    <property type="molecule type" value="Genomic_DNA"/>
</dbReference>
<dbReference type="HOGENOM" id="CLU_006072_1_1_1"/>
<dbReference type="SMART" id="SM00230">
    <property type="entry name" value="CysPc"/>
    <property type="match status" value="1"/>
</dbReference>
<evidence type="ECO:0000256" key="5">
    <source>
        <dbReference type="PIRSR" id="PIRSR622684-1"/>
    </source>
</evidence>
<feature type="compositionally biased region" description="Basic and acidic residues" evidence="7">
    <location>
        <begin position="696"/>
        <end position="710"/>
    </location>
</feature>
<gene>
    <name evidence="9" type="ORF">HCBG_06029</name>
</gene>
<dbReference type="InterPro" id="IPR001300">
    <property type="entry name" value="Peptidase_C2_calpain_cat"/>
</dbReference>
<dbReference type="PANTHER" id="PTHR10183">
    <property type="entry name" value="CALPAIN"/>
    <property type="match status" value="1"/>
</dbReference>
<dbReference type="PROSITE" id="PS50203">
    <property type="entry name" value="CALPAIN_CAT"/>
    <property type="match status" value="1"/>
</dbReference>
<evidence type="ECO:0000313" key="10">
    <source>
        <dbReference type="Proteomes" id="UP000001631"/>
    </source>
</evidence>
<dbReference type="InterPro" id="IPR038765">
    <property type="entry name" value="Papain-like_cys_pep_sf"/>
</dbReference>
<dbReference type="InterPro" id="IPR022684">
    <property type="entry name" value="Calpain_cysteine_protease"/>
</dbReference>
<feature type="compositionally biased region" description="Acidic residues" evidence="7">
    <location>
        <begin position="739"/>
        <end position="767"/>
    </location>
</feature>
<feature type="compositionally biased region" description="Basic and acidic residues" evidence="7">
    <location>
        <begin position="604"/>
        <end position="619"/>
    </location>
</feature>
<keyword evidence="3" id="KW-0378">Hydrolase</keyword>
<sequence>MDGESESSRTGSIVSAVPSTWKDDVPQKLVDTFWKSFNSKYPGRVLKALPYRPGKTASQPISNIAHGEAALDSYDRAKRECEHAVDRIVKQCLRINQKYTDPHFDIERDLKSGQRNFLDGLQGVNSEMKPKGVKRVTDIFEKPEFYVNNATASDVRQGNDGDYGEWRHTIIDDKLYLRAPDYEDAAWEREVWDDIGRADTELNYRKTWQTGSRALYFAQCSDDNETWLPLLEKAYAKAHGDYSSIEGGFVGSMAREAVEDLTGGVTSEIMARDILDKERFWNEDLMNVNKKFVFGCATGLYGSWLYPQYYGSKERSGIHECHAYSVMDAKEINGKRLLRLRNPWGHKEWSGPWSDGSEQWTPEWMNILQHKFGNDGLDERYFKGLEGQYKFHLQFRLEKEGEEDYVIRNQNNIYMTRSVSTDITLEPGTYTVFVRVKATQFSDPPPEDVIREKASKQREKLVQIGHSYDLAHAKGVELESEEEEAERKRREKEKKAALKKKERDRAEAQLKKRWKRDKKIAARENRKAKRAARATEQRETKLQAKNDKKLKEGGKKVGQVVESDAERTDGSNREGGEEAAETPKAVNLENKNEGLTPLTGDANGKLEGKATENNDKDMESSEVPNQGKEVRAEEDNKMKGEDLKPSTEDAKVKEVQKGEDMEREDEENIESHADSENASDKEKREIEMSTTSKLAKGTENEKQRNEHPGMPEENTESLPQISQKLETDSDTDSGSVFEFDSEIDMSPTEESESDSEEHEKDDDDSNDGEYSVKPPWNAVCVVGLRVCSKDRDLTVSIVKPKPWQEHIEVRRDCDDPAVE</sequence>
<feature type="active site" evidence="5">
    <location>
        <position position="342"/>
    </location>
</feature>
<evidence type="ECO:0000313" key="9">
    <source>
        <dbReference type="EMBL" id="EEH05765.1"/>
    </source>
</evidence>
<dbReference type="Gene3D" id="3.90.70.10">
    <property type="entry name" value="Cysteine proteinases"/>
    <property type="match status" value="1"/>
</dbReference>
<dbReference type="SUPFAM" id="SSF54001">
    <property type="entry name" value="Cysteine proteinases"/>
    <property type="match status" value="1"/>
</dbReference>
<dbReference type="GO" id="GO:0004198">
    <property type="term" value="F:calcium-dependent cysteine-type endopeptidase activity"/>
    <property type="evidence" value="ECO:0007669"/>
    <property type="project" value="InterPro"/>
</dbReference>
<accession>C0NS99</accession>
<dbReference type="VEuPathDB" id="FungiDB:I7I50_06327"/>
<organism evidence="9 10">
    <name type="scientific">Ajellomyces capsulatus (strain G186AR / H82 / ATCC MYA-2454 / RMSCC 2432)</name>
    <name type="common">Darling's disease fungus</name>
    <name type="synonym">Histoplasma capsulatum</name>
    <dbReference type="NCBI Taxonomy" id="447093"/>
    <lineage>
        <taxon>Eukaryota</taxon>
        <taxon>Fungi</taxon>
        <taxon>Dikarya</taxon>
        <taxon>Ascomycota</taxon>
        <taxon>Pezizomycotina</taxon>
        <taxon>Eurotiomycetes</taxon>
        <taxon>Eurotiomycetidae</taxon>
        <taxon>Onygenales</taxon>
        <taxon>Ajellomycetaceae</taxon>
        <taxon>Histoplasma</taxon>
    </lineage>
</organism>
<evidence type="ECO:0000256" key="6">
    <source>
        <dbReference type="PROSITE-ProRule" id="PRU00239"/>
    </source>
</evidence>
<name>C0NS99_AJECG</name>
<keyword evidence="4" id="KW-0788">Thiol protease</keyword>
<evidence type="ECO:0000256" key="7">
    <source>
        <dbReference type="SAM" id="MobiDB-lite"/>
    </source>
</evidence>
<feature type="compositionally biased region" description="Basic and acidic residues" evidence="7">
    <location>
        <begin position="564"/>
        <end position="576"/>
    </location>
</feature>
<comment type="similarity">
    <text evidence="1">Belongs to the peptidase C2 family.</text>
</comment>
<dbReference type="Proteomes" id="UP000001631">
    <property type="component" value="Unassembled WGS sequence"/>
</dbReference>
<feature type="compositionally biased region" description="Basic and acidic residues" evidence="7">
    <location>
        <begin position="669"/>
        <end position="687"/>
    </location>
</feature>
<dbReference type="GeneID" id="69039045"/>
<keyword evidence="10" id="KW-1185">Reference proteome</keyword>
<feature type="active site" evidence="5">
    <location>
        <position position="322"/>
    </location>
</feature>
<feature type="domain" description="Calpain catalytic" evidence="8">
    <location>
        <begin position="163"/>
        <end position="394"/>
    </location>
</feature>
<feature type="compositionally biased region" description="Basic and acidic residues" evidence="7">
    <location>
        <begin position="628"/>
        <end position="660"/>
    </location>
</feature>
<comment type="caution">
    <text evidence="6">Lacks conserved residue(s) required for the propagation of feature annotation.</text>
</comment>
<evidence type="ECO:0000256" key="3">
    <source>
        <dbReference type="ARBA" id="ARBA00022801"/>
    </source>
</evidence>
<evidence type="ECO:0000256" key="4">
    <source>
        <dbReference type="ARBA" id="ARBA00022807"/>
    </source>
</evidence>
<evidence type="ECO:0000256" key="1">
    <source>
        <dbReference type="ARBA" id="ARBA00007623"/>
    </source>
</evidence>
<dbReference type="AlphaFoldDB" id="C0NS99"/>
<feature type="region of interest" description="Disordered" evidence="7">
    <location>
        <begin position="475"/>
        <end position="774"/>
    </location>
</feature>
<feature type="compositionally biased region" description="Basic and acidic residues" evidence="7">
    <location>
        <begin position="485"/>
        <end position="510"/>
    </location>
</feature>
<evidence type="ECO:0000256" key="2">
    <source>
        <dbReference type="ARBA" id="ARBA00022670"/>
    </source>
</evidence>
<dbReference type="RefSeq" id="XP_045286246.1">
    <property type="nucleotide sequence ID" value="XM_045433078.1"/>
</dbReference>
<keyword evidence="2" id="KW-0645">Protease</keyword>
<evidence type="ECO:0000259" key="8">
    <source>
        <dbReference type="PROSITE" id="PS50203"/>
    </source>
</evidence>
<proteinExistence type="inferred from homology"/>
<dbReference type="Pfam" id="PF00648">
    <property type="entry name" value="Peptidase_C2"/>
    <property type="match status" value="1"/>
</dbReference>
<dbReference type="InParanoid" id="C0NS99"/>
<feature type="compositionally biased region" description="Basic and acidic residues" evidence="7">
    <location>
        <begin position="533"/>
        <end position="555"/>
    </location>
</feature>
<protein>
    <submittedName>
        <fullName evidence="9">Calpain-9</fullName>
    </submittedName>
</protein>
<dbReference type="PANTHER" id="PTHR10183:SF379">
    <property type="entry name" value="CALPAIN-5"/>
    <property type="match status" value="1"/>
</dbReference>
<reference evidence="9" key="1">
    <citation type="submission" date="2009-02" db="EMBL/GenBank/DDBJ databases">
        <title>The Genome Sequence of Ajellomyces capsulatus strain G186AR.</title>
        <authorList>
            <consortium name="The Broad Institute Genome Sequencing Platform"/>
            <person name="Champion M."/>
            <person name="Cuomo C."/>
            <person name="Ma L.-J."/>
            <person name="Henn M.R."/>
            <person name="Sil A."/>
            <person name="Goldman B."/>
            <person name="Young S.K."/>
            <person name="Kodira C.D."/>
            <person name="Zeng Q."/>
            <person name="Koehrsen M."/>
            <person name="Alvarado L."/>
            <person name="Berlin A."/>
            <person name="Borenstein D."/>
            <person name="Chen Z."/>
            <person name="Engels R."/>
            <person name="Freedman E."/>
            <person name="Gellesch M."/>
            <person name="Goldberg J."/>
            <person name="Griggs A."/>
            <person name="Gujja S."/>
            <person name="Heiman D."/>
            <person name="Hepburn T."/>
            <person name="Howarth C."/>
            <person name="Jen D."/>
            <person name="Larson L."/>
            <person name="Lewis B."/>
            <person name="Mehta T."/>
            <person name="Park D."/>
            <person name="Pearson M."/>
            <person name="Roberts A."/>
            <person name="Saif S."/>
            <person name="Shea T."/>
            <person name="Shenoy N."/>
            <person name="Sisk P."/>
            <person name="Stolte C."/>
            <person name="Sykes S."/>
            <person name="Walk T."/>
            <person name="White J."/>
            <person name="Yandava C."/>
            <person name="Klein B."/>
            <person name="McEwen J.G."/>
            <person name="Puccia R."/>
            <person name="Goldman G.H."/>
            <person name="Felipe M.S."/>
            <person name="Nino-Vega G."/>
            <person name="San-Blas G."/>
            <person name="Taylor J."/>
            <person name="Mendoza L."/>
            <person name="Galagan J."/>
            <person name="Nusbaum C."/>
            <person name="Birren B."/>
        </authorList>
    </citation>
    <scope>NUCLEOTIDE SEQUENCE</scope>
    <source>
        <strain evidence="9">G186AR</strain>
    </source>
</reference>
<dbReference type="STRING" id="447093.C0NS99"/>